<proteinExistence type="predicted"/>
<organism evidence="1 2">
    <name type="scientific">Melastoma candidum</name>
    <dbReference type="NCBI Taxonomy" id="119954"/>
    <lineage>
        <taxon>Eukaryota</taxon>
        <taxon>Viridiplantae</taxon>
        <taxon>Streptophyta</taxon>
        <taxon>Embryophyta</taxon>
        <taxon>Tracheophyta</taxon>
        <taxon>Spermatophyta</taxon>
        <taxon>Magnoliopsida</taxon>
        <taxon>eudicotyledons</taxon>
        <taxon>Gunneridae</taxon>
        <taxon>Pentapetalae</taxon>
        <taxon>rosids</taxon>
        <taxon>malvids</taxon>
        <taxon>Myrtales</taxon>
        <taxon>Melastomataceae</taxon>
        <taxon>Melastomatoideae</taxon>
        <taxon>Melastomateae</taxon>
        <taxon>Melastoma</taxon>
    </lineage>
</organism>
<accession>A0ACB9SEU4</accession>
<gene>
    <name evidence="1" type="ORF">MLD38_000688</name>
</gene>
<comment type="caution">
    <text evidence="1">The sequence shown here is derived from an EMBL/GenBank/DDBJ whole genome shotgun (WGS) entry which is preliminary data.</text>
</comment>
<evidence type="ECO:0000313" key="2">
    <source>
        <dbReference type="Proteomes" id="UP001057402"/>
    </source>
</evidence>
<evidence type="ECO:0000313" key="1">
    <source>
        <dbReference type="EMBL" id="KAI4388354.1"/>
    </source>
</evidence>
<protein>
    <submittedName>
        <fullName evidence="1">Uncharacterized protein</fullName>
    </submittedName>
</protein>
<keyword evidence="2" id="KW-1185">Reference proteome</keyword>
<name>A0ACB9SEU4_9MYRT</name>
<reference evidence="2" key="1">
    <citation type="journal article" date="2023" name="Front. Plant Sci.">
        <title>Chromosomal-level genome assembly of Melastoma candidum provides insights into trichome evolution.</title>
        <authorList>
            <person name="Zhong Y."/>
            <person name="Wu W."/>
            <person name="Sun C."/>
            <person name="Zou P."/>
            <person name="Liu Y."/>
            <person name="Dai S."/>
            <person name="Zhou R."/>
        </authorList>
    </citation>
    <scope>NUCLEOTIDE SEQUENCE [LARGE SCALE GENOMIC DNA]</scope>
</reference>
<dbReference type="EMBL" id="CM042880">
    <property type="protein sequence ID" value="KAI4388354.1"/>
    <property type="molecule type" value="Genomic_DNA"/>
</dbReference>
<dbReference type="Proteomes" id="UP001057402">
    <property type="component" value="Chromosome 1"/>
</dbReference>
<sequence length="393" mass="43789">MHPLFWRSGIKSFKYISTPSIPSLTPPHLLNSQSKTLAMVKSSSDPSSQKRAMCLDCSKPTRTCLCSRLQIQPPGLDNPVRVTVLQHSLEAKHPLNSTRILRLGLRNVTVASVSDVNSGAQFRIECSPGFTGESSDFDEPDTEIDSTQKLGESLYEERSELSGLEQWARNADGVDGTACRGGVESGRARDGRVPLIDIAMAKKGAIISIRHVWMSPDCEGKNNLCDVLESRPARDALAKGFLVRKLQKREVGLAGGELDEFEEFRLEVPAGSLLLFPSEKALTVDEIKEAGFKVKNLIVLDGTWMKARRMYNENPWLRFLPHLKLDLDMASLYQEVRSQPKEGYLSTVESVVYAMKSIGDYTEGLSKLLIAFEVMVNDQRQCKDERLRNVKEG</sequence>